<evidence type="ECO:0000313" key="2">
    <source>
        <dbReference type="Proteomes" id="UP000197090"/>
    </source>
</evidence>
<gene>
    <name evidence="1" type="ORF">CEE63_14310</name>
</gene>
<dbReference type="Proteomes" id="UP000197090">
    <property type="component" value="Unassembled WGS sequence"/>
</dbReference>
<dbReference type="AlphaFoldDB" id="A0A246I339"/>
<sequence length="309" mass="33203">MASSVHSLGLFEHKGSGWRGLLGKGLQLIDRAYDARNRISTLTFPDGNGSQTWSYAADGLPTQVVTLANTNQKGTVTVDLSKVDSPKTGVQVIAQEDQHDIDTAERGRAAATSDEVRATERSAYGTEAVVAKGLGINISKGEQAKGGGFCCKLGSASAQDREGQMTMKSASLVPMLGLLLSAYASVGAAAVKDDPHEEVLCAITKNPGKYDRDEVVLSARYVTDNRHEEVLRNSRCSDGARILDIGKHGAASSVARFYAEQKRICLERNSPGLCNVSASVQVSGRIRLTQDRAVFDLEDVRHFAFDDER</sequence>
<accession>A0A246I339</accession>
<reference evidence="1 2" key="1">
    <citation type="submission" date="2017-06" db="EMBL/GenBank/DDBJ databases">
        <authorList>
            <person name="Kim H.J."/>
            <person name="Triplett B.A."/>
        </authorList>
    </citation>
    <scope>NUCLEOTIDE SEQUENCE [LARGE SCALE GENOMIC DNA]</scope>
    <source>
        <strain evidence="1 2">594</strain>
    </source>
</reference>
<dbReference type="RefSeq" id="WP_111008175.1">
    <property type="nucleotide sequence ID" value="NZ_JAJNEH010000003.1"/>
</dbReference>
<name>A0A246I339_STEMA</name>
<organism evidence="1 2">
    <name type="scientific">Stenotrophomonas maltophilia</name>
    <name type="common">Pseudomonas maltophilia</name>
    <name type="synonym">Xanthomonas maltophilia</name>
    <dbReference type="NCBI Taxonomy" id="40324"/>
    <lineage>
        <taxon>Bacteria</taxon>
        <taxon>Pseudomonadati</taxon>
        <taxon>Pseudomonadota</taxon>
        <taxon>Gammaproteobacteria</taxon>
        <taxon>Lysobacterales</taxon>
        <taxon>Lysobacteraceae</taxon>
        <taxon>Stenotrophomonas</taxon>
        <taxon>Stenotrophomonas maltophilia group</taxon>
    </lineage>
</organism>
<protein>
    <submittedName>
        <fullName evidence="1">Uncharacterized protein</fullName>
    </submittedName>
</protein>
<proteinExistence type="predicted"/>
<evidence type="ECO:0000313" key="1">
    <source>
        <dbReference type="EMBL" id="OWQ72544.1"/>
    </source>
</evidence>
<dbReference type="EMBL" id="NIVX01000086">
    <property type="protein sequence ID" value="OWQ72544.1"/>
    <property type="molecule type" value="Genomic_DNA"/>
</dbReference>
<comment type="caution">
    <text evidence="1">The sequence shown here is derived from an EMBL/GenBank/DDBJ whole genome shotgun (WGS) entry which is preliminary data.</text>
</comment>